<dbReference type="Proteomes" id="UP000504610">
    <property type="component" value="Chromosome 8"/>
</dbReference>
<dbReference type="KEGG" id="rsz:108820208"/>
<dbReference type="CDD" id="cd09272">
    <property type="entry name" value="RNase_HI_RT_Ty1"/>
    <property type="match status" value="1"/>
</dbReference>
<dbReference type="GeneID" id="108820208"/>
<reference evidence="1" key="1">
    <citation type="journal article" date="2019" name="Database">
        <title>The radish genome database (RadishGD): an integrated information resource for radish genomics.</title>
        <authorList>
            <person name="Yu H.J."/>
            <person name="Baek S."/>
            <person name="Lee Y.J."/>
            <person name="Cho A."/>
            <person name="Mun J.H."/>
        </authorList>
    </citation>
    <scope>NUCLEOTIDE SEQUENCE [LARGE SCALE GENOMIC DNA]</scope>
    <source>
        <strain evidence="1">cv. WK10039</strain>
    </source>
</reference>
<sequence>MEQNHKLLADKGPYYNNPVRFRRVVGRLVYLSIIRPELSYAIHVMSQVMHKPREAHWDAVVRVLKYLKGCPGQGIMLKAESDLRIHTFCDSDWASCPLMRRSLFAFVVLLGDSPISWKTKKHDTVSHSSAEAEYRSMAATLRELKWLKRLLGDFGVRHNDSMHMFCDSKSAIYVATNEPCVSREDETH</sequence>
<evidence type="ECO:0000313" key="2">
    <source>
        <dbReference type="RefSeq" id="XP_018448685.1"/>
    </source>
</evidence>
<proteinExistence type="predicted"/>
<accession>A0A6J0KLE5</accession>
<dbReference type="PANTHER" id="PTHR11439:SF470">
    <property type="entry name" value="CYSTEINE-RICH RLK (RECEPTOR-LIKE PROTEIN KINASE) 8"/>
    <property type="match status" value="1"/>
</dbReference>
<dbReference type="RefSeq" id="XP_018448685.1">
    <property type="nucleotide sequence ID" value="XM_018593183.1"/>
</dbReference>
<protein>
    <submittedName>
        <fullName evidence="2">Uncharacterized mitochondrial protein AtMg00810-like</fullName>
    </submittedName>
</protein>
<name>A0A6J0KLE5_RAPSA</name>
<evidence type="ECO:0000313" key="1">
    <source>
        <dbReference type="Proteomes" id="UP000504610"/>
    </source>
</evidence>
<gene>
    <name evidence="2" type="primary">LOC108820208</name>
</gene>
<reference evidence="2" key="2">
    <citation type="submission" date="2025-08" db="UniProtKB">
        <authorList>
            <consortium name="RefSeq"/>
        </authorList>
    </citation>
    <scope>IDENTIFICATION</scope>
    <source>
        <tissue evidence="2">Leaf</tissue>
    </source>
</reference>
<dbReference type="OrthoDB" id="414945at2759"/>
<dbReference type="PANTHER" id="PTHR11439">
    <property type="entry name" value="GAG-POL-RELATED RETROTRANSPOSON"/>
    <property type="match status" value="1"/>
</dbReference>
<keyword evidence="1" id="KW-1185">Reference proteome</keyword>
<organism evidence="1 2">
    <name type="scientific">Raphanus sativus</name>
    <name type="common">Radish</name>
    <name type="synonym">Raphanus raphanistrum var. sativus</name>
    <dbReference type="NCBI Taxonomy" id="3726"/>
    <lineage>
        <taxon>Eukaryota</taxon>
        <taxon>Viridiplantae</taxon>
        <taxon>Streptophyta</taxon>
        <taxon>Embryophyta</taxon>
        <taxon>Tracheophyta</taxon>
        <taxon>Spermatophyta</taxon>
        <taxon>Magnoliopsida</taxon>
        <taxon>eudicotyledons</taxon>
        <taxon>Gunneridae</taxon>
        <taxon>Pentapetalae</taxon>
        <taxon>rosids</taxon>
        <taxon>malvids</taxon>
        <taxon>Brassicales</taxon>
        <taxon>Brassicaceae</taxon>
        <taxon>Brassiceae</taxon>
        <taxon>Raphanus</taxon>
    </lineage>
</organism>
<dbReference type="AlphaFoldDB" id="A0A6J0KLE5"/>